<gene>
    <name evidence="1" type="ORF">BC952_0837</name>
</gene>
<keyword evidence="2" id="KW-1185">Reference proteome</keyword>
<evidence type="ECO:0000313" key="1">
    <source>
        <dbReference type="EMBL" id="RKS95186.1"/>
    </source>
</evidence>
<accession>A0A495S7R3</accession>
<comment type="caution">
    <text evidence="1">The sequence shown here is derived from an EMBL/GenBank/DDBJ whole genome shotgun (WGS) entry which is preliminary data.</text>
</comment>
<sequence length="56" mass="6656">MFFCLNLIALTIFSGKVMQFNNVLTMNLFRLFLKLNSILEKIFLIKLIKKFVQTKK</sequence>
<dbReference type="Proteomes" id="UP000280091">
    <property type="component" value="Unassembled WGS sequence"/>
</dbReference>
<reference evidence="1 2" key="1">
    <citation type="submission" date="2018-10" db="EMBL/GenBank/DDBJ databases">
        <title>Genomic Encyclopedia of Archaeal and Bacterial Type Strains, Phase II (KMG-II): from individual species to whole genera.</title>
        <authorList>
            <person name="Goeker M."/>
        </authorList>
    </citation>
    <scope>NUCLEOTIDE SEQUENCE [LARGE SCALE GENOMIC DNA]</scope>
    <source>
        <strain evidence="1 2">DSM 15094</strain>
    </source>
</reference>
<organism evidence="1 2">
    <name type="scientific">Flavobacterium limicola</name>
    <dbReference type="NCBI Taxonomy" id="180441"/>
    <lineage>
        <taxon>Bacteria</taxon>
        <taxon>Pseudomonadati</taxon>
        <taxon>Bacteroidota</taxon>
        <taxon>Flavobacteriia</taxon>
        <taxon>Flavobacteriales</taxon>
        <taxon>Flavobacteriaceae</taxon>
        <taxon>Flavobacterium</taxon>
    </lineage>
</organism>
<protein>
    <submittedName>
        <fullName evidence="1">Uncharacterized protein</fullName>
    </submittedName>
</protein>
<name>A0A495S7R3_9FLAO</name>
<dbReference type="EMBL" id="RBXA01000001">
    <property type="protein sequence ID" value="RKS95186.1"/>
    <property type="molecule type" value="Genomic_DNA"/>
</dbReference>
<dbReference type="AlphaFoldDB" id="A0A495S7R3"/>
<proteinExistence type="predicted"/>
<evidence type="ECO:0000313" key="2">
    <source>
        <dbReference type="Proteomes" id="UP000280091"/>
    </source>
</evidence>